<reference evidence="2 3" key="1">
    <citation type="submission" date="2021-01" db="EMBL/GenBank/DDBJ databases">
        <title>Whole genome shotgun sequence of Planotetraspora phitsanulokensis NBRC 104273.</title>
        <authorList>
            <person name="Komaki H."/>
            <person name="Tamura T."/>
        </authorList>
    </citation>
    <scope>NUCLEOTIDE SEQUENCE [LARGE SCALE GENOMIC DNA]</scope>
    <source>
        <strain evidence="2 3">NBRC 104273</strain>
    </source>
</reference>
<organism evidence="2 3">
    <name type="scientific">Planotetraspora phitsanulokensis</name>
    <dbReference type="NCBI Taxonomy" id="575192"/>
    <lineage>
        <taxon>Bacteria</taxon>
        <taxon>Bacillati</taxon>
        <taxon>Actinomycetota</taxon>
        <taxon>Actinomycetes</taxon>
        <taxon>Streptosporangiales</taxon>
        <taxon>Streptosporangiaceae</taxon>
        <taxon>Planotetraspora</taxon>
    </lineage>
</organism>
<dbReference type="EMBL" id="BOOP01000025">
    <property type="protein sequence ID" value="GII40423.1"/>
    <property type="molecule type" value="Genomic_DNA"/>
</dbReference>
<comment type="caution">
    <text evidence="2">The sequence shown here is derived from an EMBL/GenBank/DDBJ whole genome shotgun (WGS) entry which is preliminary data.</text>
</comment>
<sequence length="77" mass="8670">MHRAARRFFLITEHGRALRDWEWNVSDAYTPNHVSPIRLTEAGPARRRRRGGRRGDGAAVRRPPPLTGVSRPGRGCG</sequence>
<dbReference type="Proteomes" id="UP000622547">
    <property type="component" value="Unassembled WGS sequence"/>
</dbReference>
<name>A0A8J3U838_9ACTN</name>
<evidence type="ECO:0000256" key="1">
    <source>
        <dbReference type="SAM" id="MobiDB-lite"/>
    </source>
</evidence>
<dbReference type="AlphaFoldDB" id="A0A8J3U838"/>
<evidence type="ECO:0000313" key="3">
    <source>
        <dbReference type="Proteomes" id="UP000622547"/>
    </source>
</evidence>
<evidence type="ECO:0000313" key="2">
    <source>
        <dbReference type="EMBL" id="GII40423.1"/>
    </source>
</evidence>
<protein>
    <submittedName>
        <fullName evidence="2">Uncharacterized protein</fullName>
    </submittedName>
</protein>
<gene>
    <name evidence="2" type="ORF">Pph01_54260</name>
</gene>
<feature type="region of interest" description="Disordered" evidence="1">
    <location>
        <begin position="36"/>
        <end position="77"/>
    </location>
</feature>
<keyword evidence="3" id="KW-1185">Reference proteome</keyword>
<proteinExistence type="predicted"/>
<accession>A0A8J3U838</accession>